<comment type="similarity">
    <text evidence="4 12">In the N-terminal section; belongs to the cytidine and deoxycytidylate deaminase family.</text>
</comment>
<reference evidence="14 15" key="1">
    <citation type="submission" date="2020-05" db="EMBL/GenBank/DDBJ databases">
        <title>Azospirillum oleiclasticum sp. nov, a nitrogen-fixing and heavy crude oil-emulsifying bacterium isolated from the crude oil of Yumen Oilfield.</title>
        <authorList>
            <person name="Wu D."/>
            <person name="Cai M."/>
            <person name="Zhang X."/>
        </authorList>
    </citation>
    <scope>NUCLEOTIDE SEQUENCE [LARGE SCALE GENOMIC DNA]</scope>
    <source>
        <strain evidence="14 15">ROY-1-1-2</strain>
    </source>
</reference>
<comment type="catalytic activity">
    <reaction evidence="12">
        <text>5-amino-6-(5-phospho-D-ribitylamino)uracil + NADP(+) = 5-amino-6-(5-phospho-D-ribosylamino)uracil + NADPH + H(+)</text>
        <dbReference type="Rhea" id="RHEA:17845"/>
        <dbReference type="ChEBI" id="CHEBI:15378"/>
        <dbReference type="ChEBI" id="CHEBI:57783"/>
        <dbReference type="ChEBI" id="CHEBI:58349"/>
        <dbReference type="ChEBI" id="CHEBI:58421"/>
        <dbReference type="ChEBI" id="CHEBI:58453"/>
        <dbReference type="EC" id="1.1.1.193"/>
    </reaction>
</comment>
<comment type="pathway">
    <text evidence="3 12">Cofactor biosynthesis; riboflavin biosynthesis; 5-amino-6-(D-ribitylamino)uracil from GTP: step 3/4.</text>
</comment>
<feature type="domain" description="CMP/dCMP-type deaminase" evidence="13">
    <location>
        <begin position="1"/>
        <end position="116"/>
    </location>
</feature>
<comment type="function">
    <text evidence="1 12">Converts 2,5-diamino-6-(ribosylamino)-4(3h)-pyrimidinone 5'-phosphate into 5-amino-6-(ribosylamino)-2,4(1h,3h)-pyrimidinedione 5'-phosphate.</text>
</comment>
<dbReference type="InterPro" id="IPR002125">
    <property type="entry name" value="CMP_dCMP_dom"/>
</dbReference>
<proteinExistence type="inferred from homology"/>
<evidence type="ECO:0000256" key="6">
    <source>
        <dbReference type="ARBA" id="ARBA00022619"/>
    </source>
</evidence>
<evidence type="ECO:0000256" key="11">
    <source>
        <dbReference type="ARBA" id="ARBA00023268"/>
    </source>
</evidence>
<dbReference type="GO" id="GO:0008835">
    <property type="term" value="F:diaminohydroxyphosphoribosylaminopyrimidine deaminase activity"/>
    <property type="evidence" value="ECO:0007669"/>
    <property type="project" value="UniProtKB-EC"/>
</dbReference>
<comment type="caution">
    <text evidence="14">The sequence shown here is derived from an EMBL/GenBank/DDBJ whole genome shotgun (WGS) entry which is preliminary data.</text>
</comment>
<dbReference type="CDD" id="cd01284">
    <property type="entry name" value="Riboflavin_deaminase-reductase"/>
    <property type="match status" value="1"/>
</dbReference>
<keyword evidence="9 12" id="KW-0521">NADP</keyword>
<dbReference type="SUPFAM" id="SSF53597">
    <property type="entry name" value="Dihydrofolate reductase-like"/>
    <property type="match status" value="1"/>
</dbReference>
<dbReference type="PROSITE" id="PS00903">
    <property type="entry name" value="CYT_DCMP_DEAMINASES_1"/>
    <property type="match status" value="1"/>
</dbReference>
<evidence type="ECO:0000256" key="7">
    <source>
        <dbReference type="ARBA" id="ARBA00022723"/>
    </source>
</evidence>
<organism evidence="14 15">
    <name type="scientific">Azospirillum oleiclasticum</name>
    <dbReference type="NCBI Taxonomy" id="2735135"/>
    <lineage>
        <taxon>Bacteria</taxon>
        <taxon>Pseudomonadati</taxon>
        <taxon>Pseudomonadota</taxon>
        <taxon>Alphaproteobacteria</taxon>
        <taxon>Rhodospirillales</taxon>
        <taxon>Azospirillaceae</taxon>
        <taxon>Azospirillum</taxon>
    </lineage>
</organism>
<dbReference type="Pfam" id="PF01872">
    <property type="entry name" value="RibD_C"/>
    <property type="match status" value="1"/>
</dbReference>
<evidence type="ECO:0000259" key="13">
    <source>
        <dbReference type="PROSITE" id="PS51747"/>
    </source>
</evidence>
<dbReference type="EC" id="1.1.1.193" evidence="12"/>
<dbReference type="NCBIfam" id="TIGR00326">
    <property type="entry name" value="eubact_ribD"/>
    <property type="match status" value="1"/>
</dbReference>
<dbReference type="InterPro" id="IPR004794">
    <property type="entry name" value="Eubact_RibD"/>
</dbReference>
<comment type="pathway">
    <text evidence="2 12">Cofactor biosynthesis; riboflavin biosynthesis; 5-amino-6-(D-ribitylamino)uracil from GTP: step 2/4.</text>
</comment>
<keyword evidence="8 12" id="KW-0862">Zinc</keyword>
<dbReference type="InterPro" id="IPR011549">
    <property type="entry name" value="RibD_C"/>
</dbReference>
<dbReference type="InterPro" id="IPR050765">
    <property type="entry name" value="Riboflavin_Biosynth_HTPR"/>
</dbReference>
<evidence type="ECO:0000256" key="5">
    <source>
        <dbReference type="ARBA" id="ARBA00007417"/>
    </source>
</evidence>
<evidence type="ECO:0000256" key="3">
    <source>
        <dbReference type="ARBA" id="ARBA00004910"/>
    </source>
</evidence>
<dbReference type="SUPFAM" id="SSF53927">
    <property type="entry name" value="Cytidine deaminase-like"/>
    <property type="match status" value="1"/>
</dbReference>
<dbReference type="EMBL" id="JABFDB010000014">
    <property type="protein sequence ID" value="NYZ22034.1"/>
    <property type="molecule type" value="Genomic_DNA"/>
</dbReference>
<sequence>MRAALALASRGLGTTWPNPAVGCVLVHDGVVVGRGFTQPGGRPHAETVALAAAGAEARGATAYVSLEPCSHHGRTPPCADALVEAGVARVVVACEDPDPRVSGRGVARLRAAGIPVTTGVCAAEAWRLNQGFFNRILHDRPLFTLKLATTLDGRIAVHTGESKWITGETARAWGHALRARNDAIMVGIRTALADDPELTCRLPGLAHRSPVRVVVDSRLRLPLTGRLVAGAKAQPTWIVTRNDHDRQRGAALVDCGVELIPVAPDAAGLPDIVLAAGELARRGVTRVLVEGGATLHASLLRAGLADRLEWFRAAGVIGGDGVAAVAGFGVDRLDLMVRFEREAVRLAGGDLVESYARRDT</sequence>
<keyword evidence="11" id="KW-0511">Multifunctional enzyme</keyword>
<dbReference type="PROSITE" id="PS51747">
    <property type="entry name" value="CYT_DCMP_DEAMINASES_2"/>
    <property type="match status" value="1"/>
</dbReference>
<evidence type="ECO:0000256" key="9">
    <source>
        <dbReference type="ARBA" id="ARBA00022857"/>
    </source>
</evidence>
<gene>
    <name evidence="14" type="primary">ribD</name>
    <name evidence="14" type="ORF">HND93_20155</name>
</gene>
<comment type="cofactor">
    <cofactor evidence="12">
        <name>Zn(2+)</name>
        <dbReference type="ChEBI" id="CHEBI:29105"/>
    </cofactor>
    <text evidence="12">Binds 1 zinc ion.</text>
</comment>
<accession>A0ABX2TCG2</accession>
<protein>
    <recommendedName>
        <fullName evidence="12">Riboflavin biosynthesis protein RibD</fullName>
    </recommendedName>
    <domain>
        <recommendedName>
            <fullName evidence="12">Diaminohydroxyphosphoribosylaminopyrimidine deaminase</fullName>
            <shortName evidence="12">DRAP deaminase</shortName>
            <ecNumber evidence="12">3.5.4.26</ecNumber>
        </recommendedName>
        <alternativeName>
            <fullName evidence="12">Riboflavin-specific deaminase</fullName>
        </alternativeName>
    </domain>
    <domain>
        <recommendedName>
            <fullName evidence="12">5-amino-6-(5-phosphoribosylamino)uracil reductase</fullName>
            <ecNumber evidence="12">1.1.1.193</ecNumber>
        </recommendedName>
        <alternativeName>
            <fullName evidence="12">HTP reductase</fullName>
        </alternativeName>
    </domain>
</protein>
<dbReference type="InterPro" id="IPR016193">
    <property type="entry name" value="Cytidine_deaminase-like"/>
</dbReference>
<comment type="catalytic activity">
    <reaction evidence="12">
        <text>2,5-diamino-6-hydroxy-4-(5-phosphoribosylamino)-pyrimidine + H2O + H(+) = 5-amino-6-(5-phospho-D-ribosylamino)uracil + NH4(+)</text>
        <dbReference type="Rhea" id="RHEA:21868"/>
        <dbReference type="ChEBI" id="CHEBI:15377"/>
        <dbReference type="ChEBI" id="CHEBI:15378"/>
        <dbReference type="ChEBI" id="CHEBI:28938"/>
        <dbReference type="ChEBI" id="CHEBI:58453"/>
        <dbReference type="ChEBI" id="CHEBI:58614"/>
        <dbReference type="EC" id="3.5.4.26"/>
    </reaction>
</comment>
<evidence type="ECO:0000256" key="2">
    <source>
        <dbReference type="ARBA" id="ARBA00004882"/>
    </source>
</evidence>
<dbReference type="Pfam" id="PF00383">
    <property type="entry name" value="dCMP_cyt_deam_1"/>
    <property type="match status" value="1"/>
</dbReference>
<keyword evidence="6 12" id="KW-0686">Riboflavin biosynthesis</keyword>
<dbReference type="InterPro" id="IPR016192">
    <property type="entry name" value="APOBEC/CMP_deaminase_Zn-bd"/>
</dbReference>
<dbReference type="PANTHER" id="PTHR38011">
    <property type="entry name" value="DIHYDROFOLATE REDUCTASE FAMILY PROTEIN (AFU_ORTHOLOGUE AFUA_8G06820)"/>
    <property type="match status" value="1"/>
</dbReference>
<keyword evidence="10 12" id="KW-0560">Oxidoreductase</keyword>
<keyword evidence="15" id="KW-1185">Reference proteome</keyword>
<keyword evidence="7 12" id="KW-0479">Metal-binding</keyword>
<comment type="similarity">
    <text evidence="5 12">In the C-terminal section; belongs to the HTP reductase family.</text>
</comment>
<name>A0ABX2TCG2_9PROT</name>
<evidence type="ECO:0000313" key="15">
    <source>
        <dbReference type="Proteomes" id="UP000584642"/>
    </source>
</evidence>
<evidence type="ECO:0000313" key="14">
    <source>
        <dbReference type="EMBL" id="NYZ22034.1"/>
    </source>
</evidence>
<evidence type="ECO:0000256" key="12">
    <source>
        <dbReference type="PIRNR" id="PIRNR006769"/>
    </source>
</evidence>
<evidence type="ECO:0000256" key="8">
    <source>
        <dbReference type="ARBA" id="ARBA00022833"/>
    </source>
</evidence>
<evidence type="ECO:0000256" key="4">
    <source>
        <dbReference type="ARBA" id="ARBA00005259"/>
    </source>
</evidence>
<evidence type="ECO:0000256" key="1">
    <source>
        <dbReference type="ARBA" id="ARBA00002151"/>
    </source>
</evidence>
<dbReference type="EC" id="3.5.4.26" evidence="12"/>
<dbReference type="GO" id="GO:0008703">
    <property type="term" value="F:5-amino-6-(5-phosphoribosylamino)uracil reductase activity"/>
    <property type="evidence" value="ECO:0007669"/>
    <property type="project" value="UniProtKB-EC"/>
</dbReference>
<dbReference type="PANTHER" id="PTHR38011:SF7">
    <property type="entry name" value="2,5-DIAMINO-6-RIBOSYLAMINO-4(3H)-PYRIMIDINONE 5'-PHOSPHATE REDUCTASE"/>
    <property type="match status" value="1"/>
</dbReference>
<dbReference type="NCBIfam" id="TIGR00227">
    <property type="entry name" value="ribD_Cterm"/>
    <property type="match status" value="1"/>
</dbReference>
<dbReference type="Gene3D" id="3.40.430.10">
    <property type="entry name" value="Dihydrofolate Reductase, subunit A"/>
    <property type="match status" value="1"/>
</dbReference>
<keyword evidence="12 14" id="KW-0378">Hydrolase</keyword>
<dbReference type="Proteomes" id="UP000584642">
    <property type="component" value="Unassembled WGS sequence"/>
</dbReference>
<dbReference type="InterPro" id="IPR002734">
    <property type="entry name" value="RibDG_C"/>
</dbReference>
<dbReference type="Gene3D" id="3.40.140.10">
    <property type="entry name" value="Cytidine Deaminase, domain 2"/>
    <property type="match status" value="1"/>
</dbReference>
<dbReference type="InterPro" id="IPR024072">
    <property type="entry name" value="DHFR-like_dom_sf"/>
</dbReference>
<dbReference type="PIRSF" id="PIRSF006769">
    <property type="entry name" value="RibD"/>
    <property type="match status" value="1"/>
</dbReference>
<evidence type="ECO:0000256" key="10">
    <source>
        <dbReference type="ARBA" id="ARBA00023002"/>
    </source>
</evidence>